<dbReference type="InterPro" id="IPR011856">
    <property type="entry name" value="tRNA_endonuc-like_dom_sf"/>
</dbReference>
<dbReference type="GO" id="GO:0003676">
    <property type="term" value="F:nucleic acid binding"/>
    <property type="evidence" value="ECO:0007669"/>
    <property type="project" value="InterPro"/>
</dbReference>
<name>A0A0D8FXP1_9ACTN</name>
<organism evidence="1 2">
    <name type="scientific">Ferrimicrobium acidiphilum DSM 19497</name>
    <dbReference type="NCBI Taxonomy" id="1121877"/>
    <lineage>
        <taxon>Bacteria</taxon>
        <taxon>Bacillati</taxon>
        <taxon>Actinomycetota</taxon>
        <taxon>Acidimicrobiia</taxon>
        <taxon>Acidimicrobiales</taxon>
        <taxon>Acidimicrobiaceae</taxon>
        <taxon>Ferrimicrobium</taxon>
    </lineage>
</organism>
<evidence type="ECO:0000313" key="2">
    <source>
        <dbReference type="Proteomes" id="UP000032336"/>
    </source>
</evidence>
<dbReference type="OrthoDB" id="570199at2"/>
<protein>
    <recommendedName>
        <fullName evidence="3">DUF4268 domain-containing protein</fullName>
    </recommendedName>
</protein>
<keyword evidence="2" id="KW-1185">Reference proteome</keyword>
<reference evidence="1 2" key="1">
    <citation type="submission" date="2015-01" db="EMBL/GenBank/DDBJ databases">
        <title>Draft genome of the acidophilic iron oxidizer Ferrimicrobium acidiphilum strain T23.</title>
        <authorList>
            <person name="Poehlein A."/>
            <person name="Eisen S."/>
            <person name="Schloemann M."/>
            <person name="Johnson B.D."/>
            <person name="Daniel R."/>
            <person name="Muehling M."/>
        </authorList>
    </citation>
    <scope>NUCLEOTIDE SEQUENCE [LARGE SCALE GENOMIC DNA]</scope>
    <source>
        <strain evidence="1 2">T23</strain>
    </source>
</reference>
<evidence type="ECO:0008006" key="3">
    <source>
        <dbReference type="Google" id="ProtNLM"/>
    </source>
</evidence>
<accession>A0A0D8FXP1</accession>
<dbReference type="Proteomes" id="UP000032336">
    <property type="component" value="Unassembled WGS sequence"/>
</dbReference>
<dbReference type="RefSeq" id="WP_035388414.1">
    <property type="nucleotide sequence ID" value="NZ_JQKF01000002.1"/>
</dbReference>
<dbReference type="eggNOG" id="COG1637">
    <property type="taxonomic scope" value="Bacteria"/>
</dbReference>
<dbReference type="GeneID" id="78371704"/>
<dbReference type="AlphaFoldDB" id="A0A0D8FXP1"/>
<comment type="caution">
    <text evidence="1">The sequence shown here is derived from an EMBL/GenBank/DDBJ whole genome shotgun (WGS) entry which is preliminary data.</text>
</comment>
<proteinExistence type="predicted"/>
<dbReference type="EMBL" id="JXUW01000002">
    <property type="protein sequence ID" value="KJE77990.1"/>
    <property type="molecule type" value="Genomic_DNA"/>
</dbReference>
<evidence type="ECO:0000313" key="1">
    <source>
        <dbReference type="EMBL" id="KJE77990.1"/>
    </source>
</evidence>
<dbReference type="Gene3D" id="3.40.1350.10">
    <property type="match status" value="1"/>
</dbReference>
<gene>
    <name evidence="1" type="ORF">FEAC_03630</name>
</gene>
<sequence>MTQQVIGRPLRVSAREVWRGGSQELIDWFVDHPSALNDMLDLPFVSVQRGRVNSSYAVDLLAEDAEGRPAVIEVSLSRSGNAGLGRLITYASVLQAGTAVWIVEDITAEHVSAVGWLNRSGIANFYLIQVQCLKGSDGTATHLLTRILGPSNLIRSAESERRSLMDHSDLRLAFFEHLGSQSYAPVMVPATKGSASVVHRLTRLPGVTYNFLVEPYECGAEIRIIGTRERRNEANRIFQALLARRGELEAGLVPDVLLWESLSPGNFRIAVMMPGGYASPDGEWDEIQLQLVELMRRMRMNFKKHLHSLADH</sequence>